<evidence type="ECO:0000256" key="4">
    <source>
        <dbReference type="ARBA" id="ARBA00022741"/>
    </source>
</evidence>
<reference evidence="9 10" key="1">
    <citation type="submission" date="2018-08" db="EMBL/GenBank/DDBJ databases">
        <title>Paenibacillus sp. M4BSY-1, whole genome shotgun sequence.</title>
        <authorList>
            <person name="Tuo L."/>
        </authorList>
    </citation>
    <scope>NUCLEOTIDE SEQUENCE [LARGE SCALE GENOMIC DNA]</scope>
    <source>
        <strain evidence="9 10">M4BSY-1</strain>
    </source>
</reference>
<dbReference type="PROSITE" id="PS50011">
    <property type="entry name" value="PROTEIN_KINASE_DOM"/>
    <property type="match status" value="1"/>
</dbReference>
<feature type="binding site" evidence="7">
    <location>
        <position position="51"/>
    </location>
    <ligand>
        <name>ATP</name>
        <dbReference type="ChEBI" id="CHEBI:30616"/>
    </ligand>
</feature>
<keyword evidence="3" id="KW-0808">Transferase</keyword>
<accession>A0A371PLN9</accession>
<gene>
    <name evidence="9" type="ORF">DX130_08965</name>
</gene>
<evidence type="ECO:0000256" key="7">
    <source>
        <dbReference type="PROSITE-ProRule" id="PRU10141"/>
    </source>
</evidence>
<dbReference type="InterPro" id="IPR008271">
    <property type="entry name" value="Ser/Thr_kinase_AS"/>
</dbReference>
<dbReference type="CDD" id="cd14014">
    <property type="entry name" value="STKc_PknB_like"/>
    <property type="match status" value="1"/>
</dbReference>
<dbReference type="InterPro" id="IPR011009">
    <property type="entry name" value="Kinase-like_dom_sf"/>
</dbReference>
<dbReference type="OrthoDB" id="9788659at2"/>
<keyword evidence="9" id="KW-0723">Serine/threonine-protein kinase</keyword>
<keyword evidence="5 9" id="KW-0418">Kinase</keyword>
<organism evidence="9 10">
    <name type="scientific">Paenibacillus paeoniae</name>
    <dbReference type="NCBI Taxonomy" id="2292705"/>
    <lineage>
        <taxon>Bacteria</taxon>
        <taxon>Bacillati</taxon>
        <taxon>Bacillota</taxon>
        <taxon>Bacilli</taxon>
        <taxon>Bacillales</taxon>
        <taxon>Paenibacillaceae</taxon>
        <taxon>Paenibacillus</taxon>
    </lineage>
</organism>
<keyword evidence="4 7" id="KW-0547">Nucleotide-binding</keyword>
<dbReference type="GO" id="GO:0005524">
    <property type="term" value="F:ATP binding"/>
    <property type="evidence" value="ECO:0007669"/>
    <property type="project" value="UniProtKB-UniRule"/>
</dbReference>
<evidence type="ECO:0000313" key="10">
    <source>
        <dbReference type="Proteomes" id="UP000261905"/>
    </source>
</evidence>
<keyword evidence="6 7" id="KW-0067">ATP-binding</keyword>
<dbReference type="Proteomes" id="UP000261905">
    <property type="component" value="Unassembled WGS sequence"/>
</dbReference>
<comment type="similarity">
    <text evidence="1">Belongs to the protein kinase superfamily. NEK Ser/Thr protein kinase family. NIMA subfamily.</text>
</comment>
<evidence type="ECO:0000256" key="6">
    <source>
        <dbReference type="ARBA" id="ARBA00022840"/>
    </source>
</evidence>
<dbReference type="Pfam" id="PF00069">
    <property type="entry name" value="Pkinase"/>
    <property type="match status" value="1"/>
</dbReference>
<dbReference type="GO" id="GO:0004674">
    <property type="term" value="F:protein serine/threonine kinase activity"/>
    <property type="evidence" value="ECO:0007669"/>
    <property type="project" value="UniProtKB-KW"/>
</dbReference>
<dbReference type="RefSeq" id="WP_116044513.1">
    <property type="nucleotide sequence ID" value="NZ_QUBQ01000001.1"/>
</dbReference>
<evidence type="ECO:0000313" key="9">
    <source>
        <dbReference type="EMBL" id="REK77118.1"/>
    </source>
</evidence>
<dbReference type="PANTHER" id="PTHR43671">
    <property type="entry name" value="SERINE/THREONINE-PROTEIN KINASE NEK"/>
    <property type="match status" value="1"/>
</dbReference>
<name>A0A371PLN9_9BACL</name>
<evidence type="ECO:0000256" key="1">
    <source>
        <dbReference type="ARBA" id="ARBA00010886"/>
    </source>
</evidence>
<comment type="caution">
    <text evidence="9">The sequence shown here is derived from an EMBL/GenBank/DDBJ whole genome shotgun (WGS) entry which is preliminary data.</text>
</comment>
<dbReference type="SUPFAM" id="SSF56112">
    <property type="entry name" value="Protein kinase-like (PK-like)"/>
    <property type="match status" value="1"/>
</dbReference>
<dbReference type="InterPro" id="IPR017441">
    <property type="entry name" value="Protein_kinase_ATP_BS"/>
</dbReference>
<dbReference type="InterPro" id="IPR000719">
    <property type="entry name" value="Prot_kinase_dom"/>
</dbReference>
<proteinExistence type="inferred from homology"/>
<feature type="domain" description="Protein kinase" evidence="8">
    <location>
        <begin position="21"/>
        <end position="273"/>
    </location>
</feature>
<evidence type="ECO:0000256" key="3">
    <source>
        <dbReference type="ARBA" id="ARBA00022679"/>
    </source>
</evidence>
<evidence type="ECO:0000259" key="8">
    <source>
        <dbReference type="PROSITE" id="PS50011"/>
    </source>
</evidence>
<evidence type="ECO:0000256" key="5">
    <source>
        <dbReference type="ARBA" id="ARBA00022777"/>
    </source>
</evidence>
<dbReference type="SMART" id="SM00220">
    <property type="entry name" value="S_TKc"/>
    <property type="match status" value="1"/>
</dbReference>
<dbReference type="PANTHER" id="PTHR43671:SF13">
    <property type="entry name" value="SERINE_THREONINE-PROTEIN KINASE NEK2"/>
    <property type="match status" value="1"/>
</dbReference>
<sequence length="540" mass="60743">MEKLESGSQILKSGTIVEGRYRVIRVIGQGGMGVVYAVEDMKLEGTVRAMKITSGSMGGGIYSEEAHMLMKLSHPYLPLITDYFPSQEGEGREVLIMDYIDGDTLASMLSQSMSGFTFPELIHIGLQLCSALIYLHSRPSAIIHRDLKPSNVMIDREGNIKLIDFGISRRYKAGQHQDTVKLGTIGFAAPEQRDGRQSDVRTDIYGLGALLFYIASNGIRTYDSDSDGSRFISPQLPKDYPPSFGMVLERMLQPSPLHRYQSMNEVEQALKAFSSQAVLLDDRPKRWDVHMNRLKPTLVSVISMSPGAGATMLSITLAMMLGRRGCSVTAAEYYGVQPEWVELLPARSKRDPHDENGIISYTELYNRRKKESNRIHWCVVPSHHLSPNGHDPRLFEQKLRQYGSEINIIDFSSKWHEPDALYWLMESMHVIAVGDPFIAKWQVDQVQRLIELGEKLGANGGALHWVANKDVRFRARAEWLSLFPNPPICAIPLLPQDAVLNSLWSNKWMTENTVLDYRLGKAMSPLCDELTKGTERRGEG</sequence>
<evidence type="ECO:0000256" key="2">
    <source>
        <dbReference type="ARBA" id="ARBA00012513"/>
    </source>
</evidence>
<dbReference type="EC" id="2.7.11.1" evidence="2"/>
<dbReference type="Gene3D" id="1.10.510.10">
    <property type="entry name" value="Transferase(Phosphotransferase) domain 1"/>
    <property type="match status" value="1"/>
</dbReference>
<dbReference type="AlphaFoldDB" id="A0A371PLN9"/>
<dbReference type="Gene3D" id="3.30.200.20">
    <property type="entry name" value="Phosphorylase Kinase, domain 1"/>
    <property type="match status" value="1"/>
</dbReference>
<keyword evidence="10" id="KW-1185">Reference proteome</keyword>
<protein>
    <recommendedName>
        <fullName evidence="2">non-specific serine/threonine protein kinase</fullName>
        <ecNumber evidence="2">2.7.11.1</ecNumber>
    </recommendedName>
</protein>
<dbReference type="EMBL" id="QUBQ01000001">
    <property type="protein sequence ID" value="REK77118.1"/>
    <property type="molecule type" value="Genomic_DNA"/>
</dbReference>
<dbReference type="PROSITE" id="PS00108">
    <property type="entry name" value="PROTEIN_KINASE_ST"/>
    <property type="match status" value="1"/>
</dbReference>
<dbReference type="PROSITE" id="PS00107">
    <property type="entry name" value="PROTEIN_KINASE_ATP"/>
    <property type="match status" value="1"/>
</dbReference>
<dbReference type="InterPro" id="IPR050660">
    <property type="entry name" value="NEK_Ser/Thr_kinase"/>
</dbReference>